<protein>
    <recommendedName>
        <fullName evidence="1">CREG-like beta-barrel domain-containing protein</fullName>
    </recommendedName>
</protein>
<dbReference type="PANTHER" id="PTHR13343:SF17">
    <property type="entry name" value="CELLULAR REPRESSOR OF E1A-STIMULATED GENES, ISOFORM A"/>
    <property type="match status" value="1"/>
</dbReference>
<evidence type="ECO:0000313" key="3">
    <source>
        <dbReference type="Proteomes" id="UP000001424"/>
    </source>
</evidence>
<dbReference type="HOGENOM" id="CLU_053419_1_0_4"/>
<dbReference type="SUPFAM" id="SSF50475">
    <property type="entry name" value="FMN-binding split barrel"/>
    <property type="match status" value="1"/>
</dbReference>
<dbReference type="KEGG" id="cvi:CV_1964"/>
<name>Q7NWL9_CHRVO</name>
<organism evidence="2 3">
    <name type="scientific">Chromobacterium violaceum (strain ATCC 12472 / DSM 30191 / JCM 1249 / CCUG 213 / NBRC 12614 / NCIMB 9131 / NCTC 9757 / MK)</name>
    <dbReference type="NCBI Taxonomy" id="243365"/>
    <lineage>
        <taxon>Bacteria</taxon>
        <taxon>Pseudomonadati</taxon>
        <taxon>Pseudomonadota</taxon>
        <taxon>Betaproteobacteria</taxon>
        <taxon>Neisseriales</taxon>
        <taxon>Chromobacteriaceae</taxon>
        <taxon>Chromobacterium</taxon>
    </lineage>
</organism>
<dbReference type="Pfam" id="PF13883">
    <property type="entry name" value="CREG_beta-barrel"/>
    <property type="match status" value="1"/>
</dbReference>
<reference evidence="2 3" key="1">
    <citation type="journal article" date="2003" name="Proc. Natl. Acad. Sci. U.S.A.">
        <title>The complete genome sequence of Chromobacterium violaceum reveals remarkable and exploitable bacterial adaptability.</title>
        <authorList>
            <person name="Vasconcelos A.T.R."/>
            <person name="de Almeida D.F."/>
            <person name="Almeida F.C."/>
            <person name="de Almeida L.G.P."/>
            <person name="de Almeida R."/>
            <person name="Goncalves J.A.A."/>
            <person name="Andrade E.M."/>
            <person name="Antonio R.V."/>
            <person name="Araripe J."/>
            <person name="de Araujo M.F.F."/>
            <person name="Filho S.A."/>
            <person name="Azevedo V."/>
            <person name="Batista A.J."/>
            <person name="Bataus L.A.M."/>
            <person name="Batista J.S."/>
            <person name="Belo A."/>
            <person name="vander Berg C."/>
            <person name="Blamey J."/>
            <person name="Bogo M."/>
            <person name="Bonato S."/>
            <person name="Bordignon J."/>
            <person name="Brito C.A."/>
            <person name="Brocchi M."/>
            <person name="Burity H.A."/>
            <person name="Camargo A.A."/>
            <person name="Cardoso D.D.P."/>
            <person name="Carneiro N.P."/>
            <person name="Carraro D.M."/>
            <person name="Carvalho C.M.B."/>
            <person name="Cascardo J.C.M."/>
            <person name="Cavada B.S."/>
            <person name="Chueire L.M.O."/>
            <person name="Pasa T.B.C."/>
            <person name="Duran N."/>
            <person name="Fagundes N."/>
            <person name="Falcao C.L."/>
            <person name="Fantinatti F."/>
            <person name="Farias I.P."/>
            <person name="Felipe M.S.S."/>
            <person name="Ferrari L.P."/>
            <person name="Ferro J.A."/>
            <person name="Ferro M.I.T."/>
            <person name="Franco G.R."/>
            <person name="Freitas N.S.A."/>
            <person name="Furlan L.R."/>
            <person name="Gazzinelli R.T."/>
            <person name="Gomes E.A."/>
            <person name="Goncalves P.R."/>
            <person name="Grangeiro T.B."/>
            <person name="Grattapaglia D."/>
            <person name="Grisard E.C."/>
            <person name="Guimaraes C.T."/>
            <person name="Hanna E.S."/>
            <person name="Hungria M."/>
            <person name="Jardim S.N."/>
            <person name="Laurino J."/>
            <person name="Leoi L.C.T."/>
            <person name="Fassarella L."/>
            <person name="Lima A."/>
            <person name="Loureiro M.F."/>
            <person name="Lyra M.C.P."/>
            <person name="Macedo M."/>
            <person name="Madeira H.M.F."/>
            <person name="Manfio G.P."/>
            <person name="Maranhao A.Q."/>
            <person name="Martins W.S."/>
            <person name="di Mauro S.M.Z."/>
            <person name="de Medeiros S.R.B."/>
            <person name="Meissner R.D.V."/>
            <person name="Menck C.F.M."/>
            <person name="Moreira M.A.M."/>
            <person name="Nascimento F.F."/>
            <person name="Nicolas M.F."/>
            <person name="Oliveira J.G."/>
            <person name="Oliveira S.C."/>
            <person name="Paixao R.F.C."/>
            <person name="Parente J.A."/>
            <person name="Pedrosa F.O."/>
            <person name="Pena S.J.D."/>
            <person name="Perreira J.O."/>
            <person name="Perreira M."/>
            <person name="Pinto L.S.R.C."/>
            <person name="Pinto L.S."/>
            <person name="Porto J.I.R."/>
            <person name="Potrich D.P."/>
            <person name="Neto C.E.R."/>
            <person name="Reis A.M.M."/>
            <person name="Rigo L.U."/>
            <person name="Rondinelli E."/>
            <person name="dos Santos E.B.P."/>
            <person name="Santos F.R."/>
            <person name="Schneider M.P.C."/>
            <person name="Seuanez H.N."/>
            <person name="Silva A.M.R."/>
            <person name="da Silva A.L.C."/>
            <person name="Silva D.W."/>
            <person name="Silva R."/>
            <person name="Simoes I.C."/>
            <person name="Simon D."/>
            <person name="Soares C.M.A."/>
            <person name="Soares R.B.A."/>
            <person name="Souza E.M."/>
            <person name="Souza K.R.L."/>
            <person name="Souza R.C."/>
            <person name="Steffens M.B.R."/>
            <person name="Steindel M."/>
            <person name="Teixeira S.R."/>
            <person name="Urmenyi T."/>
            <person name="Vettore A."/>
            <person name="Wassem R."/>
            <person name="Zaha A."/>
            <person name="Simpson A.J.G."/>
        </authorList>
    </citation>
    <scope>NUCLEOTIDE SEQUENCE [LARGE SCALE GENOMIC DNA]</scope>
    <source>
        <strain evidence="3">ATCC 12472 / DSM 30191 / JCM 1249 / NBRC 12614 / NCIMB 9131 / NCTC 9757</strain>
    </source>
</reference>
<evidence type="ECO:0000259" key="1">
    <source>
        <dbReference type="Pfam" id="PF13883"/>
    </source>
</evidence>
<dbReference type="PANTHER" id="PTHR13343">
    <property type="entry name" value="CREG1 PROTEIN"/>
    <property type="match status" value="1"/>
</dbReference>
<dbReference type="AlphaFoldDB" id="Q7NWL9"/>
<feature type="domain" description="CREG-like beta-barrel" evidence="1">
    <location>
        <begin position="13"/>
        <end position="153"/>
    </location>
</feature>
<dbReference type="STRING" id="243365.CV_1964"/>
<dbReference type="GO" id="GO:0005737">
    <property type="term" value="C:cytoplasm"/>
    <property type="evidence" value="ECO:0007669"/>
    <property type="project" value="UniProtKB-ARBA"/>
</dbReference>
<dbReference type="Gene3D" id="2.30.110.10">
    <property type="entry name" value="Electron Transport, Fmn-binding Protein, Chain A"/>
    <property type="match status" value="1"/>
</dbReference>
<dbReference type="InterPro" id="IPR055343">
    <property type="entry name" value="CREG_beta-barrel"/>
</dbReference>
<accession>Q7NWL9</accession>
<dbReference type="InterPro" id="IPR012349">
    <property type="entry name" value="Split_barrel_FMN-bd"/>
</dbReference>
<proteinExistence type="predicted"/>
<keyword evidence="3" id="KW-1185">Reference proteome</keyword>
<dbReference type="eggNOG" id="COG0748">
    <property type="taxonomic scope" value="Bacteria"/>
</dbReference>
<gene>
    <name evidence="2" type="ordered locus">CV_1964</name>
</gene>
<sequence>MTASPYFLRAMKPDLAISLLHLCRHATLATQSRQYPGYPYASAVQFICDEHHRPVFVASALAEHSKNLLADPRCSLSLLDPGGDAAQSAARLTMLGDVERFDASDALRRRLLRYLPEAEEWLALDFMFFRLLPKRQRLIAGMGRMGWIEESAWAALPALGLEEEQALLDEAKTALPASVRLLGCDCFGADLLDDGRYRRVDWPETARATGQLSEHLRNLA</sequence>
<dbReference type="Proteomes" id="UP000001424">
    <property type="component" value="Chromosome"/>
</dbReference>
<dbReference type="EMBL" id="AE016825">
    <property type="protein sequence ID" value="AAQ59636.1"/>
    <property type="molecule type" value="Genomic_DNA"/>
</dbReference>
<evidence type="ECO:0000313" key="2">
    <source>
        <dbReference type="EMBL" id="AAQ59636.1"/>
    </source>
</evidence>